<evidence type="ECO:0000256" key="2">
    <source>
        <dbReference type="ARBA" id="ARBA00022490"/>
    </source>
</evidence>
<name>A0A0T6DND8_9GAMM</name>
<dbReference type="STRING" id="554343.AS194_11950"/>
<dbReference type="Gene3D" id="3.30.70.790">
    <property type="entry name" value="UreE, C-terminal domain"/>
    <property type="match status" value="1"/>
</dbReference>
<sequence>MKIFNTRLPTLSDIQQAQLTAQRQADDYLLLDFDTRQHSRFRAVTVSGEAVGIDLPRTGVLKGDDVLTNAAGELMQVIAKPQAVTKVMAADDFLLMKGAYHLGNRHVPLMFEHSAAGYALYFENDHVLAQMLENLGLHTESVSVPFEPETGAYQTGHGHSHSHSHAHTHSHNDAHRHDDDHDNNHNHSHNHNHNHDDSHSHHNASIGRSNEG</sequence>
<dbReference type="AlphaFoldDB" id="A0A0T6DND8"/>
<dbReference type="GO" id="GO:0051082">
    <property type="term" value="F:unfolded protein binding"/>
    <property type="evidence" value="ECO:0007669"/>
    <property type="project" value="UniProtKB-UniRule"/>
</dbReference>
<protein>
    <recommendedName>
        <fullName evidence="5">Urease accessory protein UreE</fullName>
    </recommendedName>
</protein>
<organism evidence="8 9">
    <name type="scientific">Psychrobacter piscatorii</name>
    <dbReference type="NCBI Taxonomy" id="554343"/>
    <lineage>
        <taxon>Bacteria</taxon>
        <taxon>Pseudomonadati</taxon>
        <taxon>Pseudomonadota</taxon>
        <taxon>Gammaproteobacteria</taxon>
        <taxon>Moraxellales</taxon>
        <taxon>Moraxellaceae</taxon>
        <taxon>Psychrobacter</taxon>
    </lineage>
</organism>
<comment type="caution">
    <text evidence="8">The sequence shown here is derived from an EMBL/GenBank/DDBJ whole genome shotgun (WGS) entry which is preliminary data.</text>
</comment>
<keyword evidence="4 5" id="KW-0143">Chaperone</keyword>
<dbReference type="SUPFAM" id="SSF69287">
    <property type="entry name" value="Urease metallochaperone UreE, N-terminal domain"/>
    <property type="match status" value="1"/>
</dbReference>
<evidence type="ECO:0000256" key="1">
    <source>
        <dbReference type="ARBA" id="ARBA00004496"/>
    </source>
</evidence>
<dbReference type="GO" id="GO:0005737">
    <property type="term" value="C:cytoplasm"/>
    <property type="evidence" value="ECO:0007669"/>
    <property type="project" value="UniProtKB-SubCell"/>
</dbReference>
<dbReference type="InterPro" id="IPR036118">
    <property type="entry name" value="UreE_N_sf"/>
</dbReference>
<feature type="domain" description="UreE urease accessory N-terminal" evidence="7">
    <location>
        <begin position="11"/>
        <end position="75"/>
    </location>
</feature>
<dbReference type="SUPFAM" id="SSF69737">
    <property type="entry name" value="Urease metallochaperone UreE, C-terminal domain"/>
    <property type="match status" value="1"/>
</dbReference>
<dbReference type="NCBIfam" id="NF009751">
    <property type="entry name" value="PRK13261.1-1"/>
    <property type="match status" value="1"/>
</dbReference>
<reference evidence="8 9" key="1">
    <citation type="submission" date="2015-11" db="EMBL/GenBank/DDBJ databases">
        <title>Permanent draft genome of Psychrobacter piscatorii LQ58.</title>
        <authorList>
            <person name="Zhou M."/>
            <person name="Dong B."/>
            <person name="Liu Q."/>
        </authorList>
    </citation>
    <scope>NUCLEOTIDE SEQUENCE [LARGE SCALE GENOMIC DNA]</scope>
    <source>
        <strain evidence="8 9">LQ58</strain>
    </source>
</reference>
<dbReference type="HAMAP" id="MF_00822">
    <property type="entry name" value="UreE"/>
    <property type="match status" value="1"/>
</dbReference>
<evidence type="ECO:0000256" key="3">
    <source>
        <dbReference type="ARBA" id="ARBA00022596"/>
    </source>
</evidence>
<dbReference type="InterPro" id="IPR004029">
    <property type="entry name" value="UreE_N"/>
</dbReference>
<evidence type="ECO:0000256" key="4">
    <source>
        <dbReference type="ARBA" id="ARBA00023186"/>
    </source>
</evidence>
<evidence type="ECO:0000256" key="6">
    <source>
        <dbReference type="SAM" id="MobiDB-lite"/>
    </source>
</evidence>
<dbReference type="GO" id="GO:0065003">
    <property type="term" value="P:protein-containing complex assembly"/>
    <property type="evidence" value="ECO:0007669"/>
    <property type="project" value="InterPro"/>
</dbReference>
<dbReference type="GO" id="GO:0016151">
    <property type="term" value="F:nickel cation binding"/>
    <property type="evidence" value="ECO:0007669"/>
    <property type="project" value="UniProtKB-UniRule"/>
</dbReference>
<comment type="subcellular location">
    <subcellularLocation>
        <location evidence="1 5">Cytoplasm</location>
    </subcellularLocation>
</comment>
<feature type="compositionally biased region" description="Basic residues" evidence="6">
    <location>
        <begin position="158"/>
        <end position="169"/>
    </location>
</feature>
<dbReference type="Gene3D" id="2.60.260.20">
    <property type="entry name" value="Urease metallochaperone UreE, N-terminal domain"/>
    <property type="match status" value="1"/>
</dbReference>
<dbReference type="InterPro" id="IPR012406">
    <property type="entry name" value="UreE"/>
</dbReference>
<dbReference type="GO" id="GO:0006457">
    <property type="term" value="P:protein folding"/>
    <property type="evidence" value="ECO:0007669"/>
    <property type="project" value="InterPro"/>
</dbReference>
<evidence type="ECO:0000259" key="7">
    <source>
        <dbReference type="SMART" id="SM00988"/>
    </source>
</evidence>
<keyword evidence="2 5" id="KW-0963">Cytoplasm</keyword>
<gene>
    <name evidence="5" type="primary">ureE</name>
    <name evidence="8" type="ORF">AS194_11950</name>
</gene>
<dbReference type="EMBL" id="LNDJ01000110">
    <property type="protein sequence ID" value="KRU21486.1"/>
    <property type="molecule type" value="Genomic_DNA"/>
</dbReference>
<dbReference type="GO" id="GO:0019627">
    <property type="term" value="P:urea metabolic process"/>
    <property type="evidence" value="ECO:0007669"/>
    <property type="project" value="InterPro"/>
</dbReference>
<dbReference type="Proteomes" id="UP000051202">
    <property type="component" value="Unassembled WGS sequence"/>
</dbReference>
<evidence type="ECO:0000313" key="8">
    <source>
        <dbReference type="EMBL" id="KRU21486.1"/>
    </source>
</evidence>
<keyword evidence="3 5" id="KW-0533">Nickel</keyword>
<comment type="function">
    <text evidence="5">Involved in urease metallocenter assembly. Binds nickel. Probably functions as a nickel donor during metallocenter assembly.</text>
</comment>
<dbReference type="Pfam" id="PF05194">
    <property type="entry name" value="UreE_C"/>
    <property type="match status" value="1"/>
</dbReference>
<proteinExistence type="inferred from homology"/>
<dbReference type="SMART" id="SM00988">
    <property type="entry name" value="UreE_N"/>
    <property type="match status" value="1"/>
</dbReference>
<keyword evidence="9" id="KW-1185">Reference proteome</keyword>
<comment type="similarity">
    <text evidence="5">Belongs to the UreE family.</text>
</comment>
<accession>A0A0T6DND8</accession>
<dbReference type="InterPro" id="IPR007864">
    <property type="entry name" value="UreE_C_dom"/>
</dbReference>
<feature type="region of interest" description="Disordered" evidence="6">
    <location>
        <begin position="148"/>
        <end position="212"/>
    </location>
</feature>
<feature type="compositionally biased region" description="Basic and acidic residues" evidence="6">
    <location>
        <begin position="170"/>
        <end position="185"/>
    </location>
</feature>
<dbReference type="RefSeq" id="WP_058025698.1">
    <property type="nucleotide sequence ID" value="NZ_LNDJ01000110.1"/>
</dbReference>
<evidence type="ECO:0000313" key="9">
    <source>
        <dbReference type="Proteomes" id="UP000051202"/>
    </source>
</evidence>
<evidence type="ECO:0000256" key="5">
    <source>
        <dbReference type="HAMAP-Rule" id="MF_00822"/>
    </source>
</evidence>
<dbReference type="Pfam" id="PF02814">
    <property type="entry name" value="UreE_N"/>
    <property type="match status" value="1"/>
</dbReference>